<accession>A0A2H0UYF8</accession>
<evidence type="ECO:0000259" key="8">
    <source>
        <dbReference type="SMART" id="SM00363"/>
    </source>
</evidence>
<comment type="subunit">
    <text evidence="7">Part of the 30S ribosomal subunit. Contacts protein S5. The interaction surface between S4 and S5 is involved in control of translational fidelity.</text>
</comment>
<dbReference type="SMART" id="SM00363">
    <property type="entry name" value="S4"/>
    <property type="match status" value="1"/>
</dbReference>
<dbReference type="GO" id="GO:0015935">
    <property type="term" value="C:small ribosomal subunit"/>
    <property type="evidence" value="ECO:0007669"/>
    <property type="project" value="InterPro"/>
</dbReference>
<dbReference type="SUPFAM" id="SSF55174">
    <property type="entry name" value="Alpha-L RNA-binding motif"/>
    <property type="match status" value="1"/>
</dbReference>
<dbReference type="PANTHER" id="PTHR11831:SF4">
    <property type="entry name" value="SMALL RIBOSOMAL SUBUNIT PROTEIN US4M"/>
    <property type="match status" value="1"/>
</dbReference>
<dbReference type="Gene3D" id="3.10.290.10">
    <property type="entry name" value="RNA-binding S4 domain"/>
    <property type="match status" value="1"/>
</dbReference>
<organism evidence="10 11">
    <name type="scientific">bacterium (Candidatus Gribaldobacteria) CG10_big_fil_rev_8_21_14_0_10_41_12</name>
    <dbReference type="NCBI Taxonomy" id="2014277"/>
    <lineage>
        <taxon>Bacteria</taxon>
        <taxon>Candidatus Gribaldobacteria</taxon>
    </lineage>
</organism>
<keyword evidence="5 7" id="KW-0687">Ribonucleoprotein</keyword>
<feature type="domain" description="RNA-binding S4" evidence="8">
    <location>
        <begin position="98"/>
        <end position="161"/>
    </location>
</feature>
<dbReference type="FunFam" id="3.10.290.10:FF:000001">
    <property type="entry name" value="30S ribosomal protein S4"/>
    <property type="match status" value="1"/>
</dbReference>
<evidence type="ECO:0000256" key="5">
    <source>
        <dbReference type="ARBA" id="ARBA00023274"/>
    </source>
</evidence>
<comment type="function">
    <text evidence="7">One of the primary rRNA binding proteins, it binds directly to 16S rRNA where it nucleates assembly of the body of the 30S subunit.</text>
</comment>
<name>A0A2H0UYF8_9BACT</name>
<protein>
    <recommendedName>
        <fullName evidence="6 7">Small ribosomal subunit protein uS4</fullName>
    </recommendedName>
</protein>
<dbReference type="SMART" id="SM01390">
    <property type="entry name" value="Ribosomal_S4"/>
    <property type="match status" value="1"/>
</dbReference>
<dbReference type="InterPro" id="IPR005709">
    <property type="entry name" value="Ribosomal_uS4_bac-type"/>
</dbReference>
<evidence type="ECO:0000256" key="3">
    <source>
        <dbReference type="ARBA" id="ARBA00022884"/>
    </source>
</evidence>
<evidence type="ECO:0000313" key="11">
    <source>
        <dbReference type="Proteomes" id="UP000228906"/>
    </source>
</evidence>
<dbReference type="GO" id="GO:0042274">
    <property type="term" value="P:ribosomal small subunit biogenesis"/>
    <property type="evidence" value="ECO:0007669"/>
    <property type="project" value="TreeGrafter"/>
</dbReference>
<dbReference type="NCBIfam" id="NF003717">
    <property type="entry name" value="PRK05327.1"/>
    <property type="match status" value="1"/>
</dbReference>
<comment type="function">
    <text evidence="7">With S5 and S12 plays an important role in translational accuracy.</text>
</comment>
<dbReference type="AlphaFoldDB" id="A0A2H0UYF8"/>
<dbReference type="InterPro" id="IPR001912">
    <property type="entry name" value="Ribosomal_uS4_N"/>
</dbReference>
<keyword evidence="4 7" id="KW-0689">Ribosomal protein</keyword>
<proteinExistence type="inferred from homology"/>
<dbReference type="PROSITE" id="PS50889">
    <property type="entry name" value="S4"/>
    <property type="match status" value="1"/>
</dbReference>
<evidence type="ECO:0000256" key="4">
    <source>
        <dbReference type="ARBA" id="ARBA00022980"/>
    </source>
</evidence>
<dbReference type="Pfam" id="PF01479">
    <property type="entry name" value="S4"/>
    <property type="match status" value="1"/>
</dbReference>
<evidence type="ECO:0000256" key="6">
    <source>
        <dbReference type="ARBA" id="ARBA00035254"/>
    </source>
</evidence>
<dbReference type="Gene3D" id="1.10.1050.10">
    <property type="entry name" value="Ribosomal Protein S4 Delta 41, Chain A, domain 1"/>
    <property type="match status" value="1"/>
</dbReference>
<gene>
    <name evidence="7" type="primary">rpsD</name>
    <name evidence="10" type="ORF">COU03_00300</name>
</gene>
<evidence type="ECO:0000313" key="10">
    <source>
        <dbReference type="EMBL" id="PIR91848.1"/>
    </source>
</evidence>
<dbReference type="GO" id="GO:0006412">
    <property type="term" value="P:translation"/>
    <property type="evidence" value="ECO:0007669"/>
    <property type="project" value="UniProtKB-UniRule"/>
</dbReference>
<keyword evidence="2 7" id="KW-0699">rRNA-binding</keyword>
<evidence type="ECO:0000256" key="1">
    <source>
        <dbReference type="ARBA" id="ARBA00007465"/>
    </source>
</evidence>
<dbReference type="EMBL" id="PFAV01000003">
    <property type="protein sequence ID" value="PIR91848.1"/>
    <property type="molecule type" value="Genomic_DNA"/>
</dbReference>
<comment type="similarity">
    <text evidence="1 7">Belongs to the universal ribosomal protein uS4 family.</text>
</comment>
<dbReference type="Proteomes" id="UP000228906">
    <property type="component" value="Unassembled WGS sequence"/>
</dbReference>
<reference evidence="11" key="1">
    <citation type="submission" date="2017-09" db="EMBL/GenBank/DDBJ databases">
        <title>Depth-based differentiation of microbial function through sediment-hosted aquifers and enrichment of novel symbionts in the deep terrestrial subsurface.</title>
        <authorList>
            <person name="Probst A.J."/>
            <person name="Ladd B."/>
            <person name="Jarett J.K."/>
            <person name="Geller-Mcgrath D.E."/>
            <person name="Sieber C.M.K."/>
            <person name="Emerson J.B."/>
            <person name="Anantharaman K."/>
            <person name="Thomas B.C."/>
            <person name="Malmstrom R."/>
            <person name="Stieglmeier M."/>
            <person name="Klingl A."/>
            <person name="Woyke T."/>
            <person name="Ryan C.M."/>
            <person name="Banfield J.F."/>
        </authorList>
    </citation>
    <scope>NUCLEOTIDE SEQUENCE [LARGE SCALE GENOMIC DNA]</scope>
</reference>
<evidence type="ECO:0000256" key="2">
    <source>
        <dbReference type="ARBA" id="ARBA00022730"/>
    </source>
</evidence>
<evidence type="ECO:0000259" key="9">
    <source>
        <dbReference type="SMART" id="SM01390"/>
    </source>
</evidence>
<evidence type="ECO:0000256" key="7">
    <source>
        <dbReference type="HAMAP-Rule" id="MF_01306"/>
    </source>
</evidence>
<dbReference type="CDD" id="cd00165">
    <property type="entry name" value="S4"/>
    <property type="match status" value="1"/>
</dbReference>
<dbReference type="PANTHER" id="PTHR11831">
    <property type="entry name" value="30S 40S RIBOSOMAL PROTEIN"/>
    <property type="match status" value="1"/>
</dbReference>
<comment type="caution">
    <text evidence="10">The sequence shown here is derived from an EMBL/GenBank/DDBJ whole genome shotgun (WGS) entry which is preliminary data.</text>
</comment>
<dbReference type="InterPro" id="IPR002942">
    <property type="entry name" value="S4_RNA-bd"/>
</dbReference>
<feature type="domain" description="Small ribosomal subunit protein uS4 N-terminal" evidence="9">
    <location>
        <begin position="2"/>
        <end position="97"/>
    </location>
</feature>
<dbReference type="GO" id="GO:0019843">
    <property type="term" value="F:rRNA binding"/>
    <property type="evidence" value="ECO:0007669"/>
    <property type="project" value="UniProtKB-UniRule"/>
</dbReference>
<dbReference type="InterPro" id="IPR022801">
    <property type="entry name" value="Ribosomal_uS4"/>
</dbReference>
<dbReference type="HAMAP" id="MF_01306_B">
    <property type="entry name" value="Ribosomal_uS4_B"/>
    <property type="match status" value="1"/>
</dbReference>
<dbReference type="Pfam" id="PF00163">
    <property type="entry name" value="Ribosomal_S4"/>
    <property type="match status" value="1"/>
</dbReference>
<dbReference type="GO" id="GO:0003735">
    <property type="term" value="F:structural constituent of ribosome"/>
    <property type="evidence" value="ECO:0007669"/>
    <property type="project" value="InterPro"/>
</dbReference>
<sequence>MKNFCKTCRRLQQKIFLKGEKCLSPKCPMVRRPYPPGAKKKRGPGKVSEYGKELAEKQKLKKYYGLNEIQFRRYVKNVLQGRGGDTDAALVLISALESRLDNVIFRLGLARSRREARIMAGRGHFLINNKLVNIPSFVVKKQDKITIKDNKKAKGNFKDLPHSLKNYQAPSWLKLNKDELSGEVIGAPVLANIEATVDISAIFEFYSR</sequence>
<keyword evidence="3 7" id="KW-0694">RNA-binding</keyword>
<dbReference type="InterPro" id="IPR036986">
    <property type="entry name" value="S4_RNA-bd_sf"/>
</dbReference>